<keyword evidence="11" id="KW-1185">Reference proteome</keyword>
<evidence type="ECO:0000313" key="11">
    <source>
        <dbReference type="Proteomes" id="UP000317863"/>
    </source>
</evidence>
<dbReference type="InterPro" id="IPR019199">
    <property type="entry name" value="Virulence_VapD/CRISPR_Cas2"/>
</dbReference>
<evidence type="ECO:0000256" key="2">
    <source>
        <dbReference type="ARBA" id="ARBA00009959"/>
    </source>
</evidence>
<comment type="subunit">
    <text evidence="9">Homodimer, forms a heterotetramer with a Cas1 homodimer.</text>
</comment>
<comment type="similarity">
    <text evidence="2 9">Belongs to the CRISPR-associated endoribonuclease Cas2 protein family.</text>
</comment>
<dbReference type="GO" id="GO:0004521">
    <property type="term" value="F:RNA endonuclease activity"/>
    <property type="evidence" value="ECO:0007669"/>
    <property type="project" value="InterPro"/>
</dbReference>
<dbReference type="SUPFAM" id="SSF143430">
    <property type="entry name" value="TTP0101/SSO1404-like"/>
    <property type="match status" value="1"/>
</dbReference>
<dbReference type="EC" id="3.1.-.-" evidence="9"/>
<feature type="binding site" evidence="9">
    <location>
        <position position="8"/>
    </location>
    <ligand>
        <name>Mg(2+)</name>
        <dbReference type="ChEBI" id="CHEBI:18420"/>
        <note>catalytic</note>
    </ligand>
</feature>
<evidence type="ECO:0000256" key="9">
    <source>
        <dbReference type="HAMAP-Rule" id="MF_01471"/>
    </source>
</evidence>
<evidence type="ECO:0000256" key="8">
    <source>
        <dbReference type="ARBA" id="ARBA00023118"/>
    </source>
</evidence>
<protein>
    <recommendedName>
        <fullName evidence="9">CRISPR-associated endoribonuclease Cas2</fullName>
        <ecNumber evidence="9">3.1.-.-</ecNumber>
    </recommendedName>
</protein>
<dbReference type="OrthoDB" id="9791737at2"/>
<dbReference type="EMBL" id="SGJB01000018">
    <property type="protein sequence ID" value="TQQ84003.1"/>
    <property type="molecule type" value="Genomic_DNA"/>
</dbReference>
<dbReference type="AlphaFoldDB" id="A0A544QTI6"/>
<evidence type="ECO:0000313" key="10">
    <source>
        <dbReference type="EMBL" id="TQQ84003.1"/>
    </source>
</evidence>
<dbReference type="GO" id="GO:0043571">
    <property type="term" value="P:maintenance of CRISPR repeat elements"/>
    <property type="evidence" value="ECO:0007669"/>
    <property type="project" value="UniProtKB-UniRule"/>
</dbReference>
<organism evidence="10 11">
    <name type="scientific">Peptacetobacter hominis</name>
    <dbReference type="NCBI Taxonomy" id="2743610"/>
    <lineage>
        <taxon>Bacteria</taxon>
        <taxon>Bacillati</taxon>
        <taxon>Bacillota</taxon>
        <taxon>Clostridia</taxon>
        <taxon>Peptostreptococcales</taxon>
        <taxon>Peptostreptococcaceae</taxon>
        <taxon>Peptacetobacter</taxon>
    </lineage>
</organism>
<dbReference type="NCBIfam" id="TIGR01573">
    <property type="entry name" value="cas2"/>
    <property type="match status" value="1"/>
</dbReference>
<proteinExistence type="inferred from homology"/>
<accession>A0A544QTI6</accession>
<gene>
    <name evidence="9 10" type="primary">cas2</name>
    <name evidence="10" type="ORF">EXD82_08890</name>
</gene>
<dbReference type="Proteomes" id="UP000317863">
    <property type="component" value="Unassembled WGS sequence"/>
</dbReference>
<dbReference type="InterPro" id="IPR021127">
    <property type="entry name" value="CRISPR_associated_Cas2"/>
</dbReference>
<keyword evidence="7 9" id="KW-0460">Magnesium</keyword>
<reference evidence="10 11" key="1">
    <citation type="submission" date="2019-02" db="EMBL/GenBank/DDBJ databases">
        <title>Peptostreptococcaceae bacterium ZHW00191 nov., a new bacterium isolated from the human gut.</title>
        <authorList>
            <person name="Zhou H.-W."/>
            <person name="Chen X.-J."/>
        </authorList>
    </citation>
    <scope>NUCLEOTIDE SEQUENCE [LARGE SCALE GENOMIC DNA]</scope>
    <source>
        <strain evidence="10 11">ZHW00191</strain>
    </source>
</reference>
<comment type="function">
    <text evidence="9">CRISPR (clustered regularly interspaced short palindromic repeat), is an adaptive immune system that provides protection against mobile genetic elements (viruses, transposable elements and conjugative plasmids). CRISPR clusters contain sequences complementary to antecedent mobile elements and target invading nucleic acids. CRISPR clusters are transcribed and processed into CRISPR RNA (crRNA). Functions as a ssRNA-specific endoribonuclease. Involved in the integration of spacer DNA into the CRISPR cassette.</text>
</comment>
<sequence length="101" mass="11770">MRTIVFFDLPMTTSENIREYNKFRKFLIKSGFMMMQESVYTKILLNTTAVNAVVENIKKNRPKEGLVQVLTVTEKQFSKMEFVVGEKKSDVLDSDERLVIL</sequence>
<dbReference type="RefSeq" id="WP_142536563.1">
    <property type="nucleotide sequence ID" value="NZ_SGJB01000018.1"/>
</dbReference>
<keyword evidence="5 9" id="KW-0255">Endonuclease</keyword>
<comment type="caution">
    <text evidence="10">The sequence shown here is derived from an EMBL/GenBank/DDBJ whole genome shotgun (WGS) entry which is preliminary data.</text>
</comment>
<dbReference type="GO" id="GO:0051607">
    <property type="term" value="P:defense response to virus"/>
    <property type="evidence" value="ECO:0007669"/>
    <property type="project" value="UniProtKB-UniRule"/>
</dbReference>
<evidence type="ECO:0000256" key="6">
    <source>
        <dbReference type="ARBA" id="ARBA00022801"/>
    </source>
</evidence>
<keyword evidence="6 9" id="KW-0378">Hydrolase</keyword>
<keyword evidence="4 9" id="KW-0479">Metal-binding</keyword>
<evidence type="ECO:0000256" key="7">
    <source>
        <dbReference type="ARBA" id="ARBA00022842"/>
    </source>
</evidence>
<dbReference type="GO" id="GO:0016787">
    <property type="term" value="F:hydrolase activity"/>
    <property type="evidence" value="ECO:0007669"/>
    <property type="project" value="UniProtKB-KW"/>
</dbReference>
<dbReference type="Pfam" id="PF09827">
    <property type="entry name" value="CRISPR_Cas2"/>
    <property type="match status" value="1"/>
</dbReference>
<dbReference type="GO" id="GO:0046872">
    <property type="term" value="F:metal ion binding"/>
    <property type="evidence" value="ECO:0007669"/>
    <property type="project" value="UniProtKB-UniRule"/>
</dbReference>
<evidence type="ECO:0000256" key="1">
    <source>
        <dbReference type="ARBA" id="ARBA00001946"/>
    </source>
</evidence>
<evidence type="ECO:0000256" key="5">
    <source>
        <dbReference type="ARBA" id="ARBA00022759"/>
    </source>
</evidence>
<keyword evidence="3 9" id="KW-0540">Nuclease</keyword>
<comment type="cofactor">
    <cofactor evidence="1 9">
        <name>Mg(2+)</name>
        <dbReference type="ChEBI" id="CHEBI:18420"/>
    </cofactor>
</comment>
<name>A0A544QTI6_9FIRM</name>
<evidence type="ECO:0000256" key="4">
    <source>
        <dbReference type="ARBA" id="ARBA00022723"/>
    </source>
</evidence>
<dbReference type="Gene3D" id="3.30.70.240">
    <property type="match status" value="1"/>
</dbReference>
<evidence type="ECO:0000256" key="3">
    <source>
        <dbReference type="ARBA" id="ARBA00022722"/>
    </source>
</evidence>
<dbReference type="HAMAP" id="MF_01471">
    <property type="entry name" value="Cas2"/>
    <property type="match status" value="1"/>
</dbReference>
<keyword evidence="8 9" id="KW-0051">Antiviral defense</keyword>